<dbReference type="CDD" id="cd11032">
    <property type="entry name" value="P450_EryK-like"/>
    <property type="match status" value="1"/>
</dbReference>
<evidence type="ECO:0000256" key="5">
    <source>
        <dbReference type="ARBA" id="ARBA00023004"/>
    </source>
</evidence>
<dbReference type="InterPro" id="IPR001128">
    <property type="entry name" value="Cyt_P450"/>
</dbReference>
<evidence type="ECO:0000256" key="7">
    <source>
        <dbReference type="RuleBase" id="RU000461"/>
    </source>
</evidence>
<dbReference type="GO" id="GO:0005506">
    <property type="term" value="F:iron ion binding"/>
    <property type="evidence" value="ECO:0007669"/>
    <property type="project" value="InterPro"/>
</dbReference>
<dbReference type="InterPro" id="IPR036396">
    <property type="entry name" value="Cyt_P450_sf"/>
</dbReference>
<evidence type="ECO:0000256" key="1">
    <source>
        <dbReference type="ARBA" id="ARBA00010617"/>
    </source>
</evidence>
<keyword evidence="2 7" id="KW-0349">Heme</keyword>
<dbReference type="InterPro" id="IPR017972">
    <property type="entry name" value="Cyt_P450_CS"/>
</dbReference>
<keyword evidence="3 7" id="KW-0479">Metal-binding</keyword>
<dbReference type="FunFam" id="1.10.630.10:FF:000018">
    <property type="entry name" value="Cytochrome P450 monooxygenase"/>
    <property type="match status" value="1"/>
</dbReference>
<dbReference type="EMBL" id="CP021748">
    <property type="protein sequence ID" value="ARX82092.1"/>
    <property type="molecule type" value="Genomic_DNA"/>
</dbReference>
<evidence type="ECO:0000256" key="6">
    <source>
        <dbReference type="ARBA" id="ARBA00023033"/>
    </source>
</evidence>
<dbReference type="GO" id="GO:0004497">
    <property type="term" value="F:monooxygenase activity"/>
    <property type="evidence" value="ECO:0007669"/>
    <property type="project" value="UniProtKB-KW"/>
</dbReference>
<dbReference type="RefSeq" id="WP_087883287.1">
    <property type="nucleotide sequence ID" value="NZ_CP021748.1"/>
</dbReference>
<dbReference type="SUPFAM" id="SSF48264">
    <property type="entry name" value="Cytochrome P450"/>
    <property type="match status" value="1"/>
</dbReference>
<evidence type="ECO:0000313" key="9">
    <source>
        <dbReference type="Proteomes" id="UP000195880"/>
    </source>
</evidence>
<dbReference type="KEGG" id="salf:SMD44_01493"/>
<dbReference type="Pfam" id="PF00067">
    <property type="entry name" value="p450"/>
    <property type="match status" value="1"/>
</dbReference>
<dbReference type="PRINTS" id="PR00359">
    <property type="entry name" value="BP450"/>
</dbReference>
<keyword evidence="6 7" id="KW-0503">Monooxygenase</keyword>
<dbReference type="PANTHER" id="PTHR46696:SF1">
    <property type="entry name" value="CYTOCHROME P450 YJIB-RELATED"/>
    <property type="match status" value="1"/>
</dbReference>
<dbReference type="PANTHER" id="PTHR46696">
    <property type="entry name" value="P450, PUTATIVE (EUROFUNG)-RELATED"/>
    <property type="match status" value="1"/>
</dbReference>
<organism evidence="8 9">
    <name type="scientific">Streptomyces alboflavus</name>
    <dbReference type="NCBI Taxonomy" id="67267"/>
    <lineage>
        <taxon>Bacteria</taxon>
        <taxon>Bacillati</taxon>
        <taxon>Actinomycetota</taxon>
        <taxon>Actinomycetes</taxon>
        <taxon>Kitasatosporales</taxon>
        <taxon>Streptomycetaceae</taxon>
        <taxon>Streptomyces</taxon>
    </lineage>
</organism>
<dbReference type="GO" id="GO:0016705">
    <property type="term" value="F:oxidoreductase activity, acting on paired donors, with incorporation or reduction of molecular oxygen"/>
    <property type="evidence" value="ECO:0007669"/>
    <property type="project" value="InterPro"/>
</dbReference>
<dbReference type="eggNOG" id="COG2124">
    <property type="taxonomic scope" value="Bacteria"/>
</dbReference>
<dbReference type="InterPro" id="IPR002397">
    <property type="entry name" value="Cyt_P450_B"/>
</dbReference>
<evidence type="ECO:0000256" key="3">
    <source>
        <dbReference type="ARBA" id="ARBA00022723"/>
    </source>
</evidence>
<dbReference type="Gene3D" id="1.10.630.10">
    <property type="entry name" value="Cytochrome P450"/>
    <property type="match status" value="1"/>
</dbReference>
<evidence type="ECO:0000256" key="2">
    <source>
        <dbReference type="ARBA" id="ARBA00022617"/>
    </source>
</evidence>
<keyword evidence="5 7" id="KW-0408">Iron</keyword>
<protein>
    <submittedName>
        <fullName evidence="8">Cytochrome P450</fullName>
    </submittedName>
</protein>
<evidence type="ECO:0000256" key="4">
    <source>
        <dbReference type="ARBA" id="ARBA00023002"/>
    </source>
</evidence>
<keyword evidence="4 7" id="KW-0560">Oxidoreductase</keyword>
<dbReference type="Proteomes" id="UP000195880">
    <property type="component" value="Chromosome"/>
</dbReference>
<evidence type="ECO:0000313" key="8">
    <source>
        <dbReference type="EMBL" id="ARX82092.1"/>
    </source>
</evidence>
<dbReference type="AlphaFoldDB" id="A0A1Z1W6S8"/>
<name>A0A1Z1W6S8_9ACTN</name>
<keyword evidence="9" id="KW-1185">Reference proteome</keyword>
<dbReference type="OrthoDB" id="4133219at2"/>
<dbReference type="STRING" id="67267.GCA_000716675_03742"/>
<reference evidence="8 9" key="1">
    <citation type="submission" date="2017-05" db="EMBL/GenBank/DDBJ databases">
        <title>Streptomyces alboflavus Genome sequencing and assembly.</title>
        <authorList>
            <person name="Wang Y."/>
            <person name="Du B."/>
            <person name="Ding Y."/>
            <person name="Liu H."/>
            <person name="Hou Q."/>
            <person name="Liu K."/>
            <person name="Wang C."/>
            <person name="Yao L."/>
        </authorList>
    </citation>
    <scope>NUCLEOTIDE SEQUENCE [LARGE SCALE GENOMIC DNA]</scope>
    <source>
        <strain evidence="8 9">MDJK44</strain>
    </source>
</reference>
<accession>A0A1Z1W6S8</accession>
<comment type="similarity">
    <text evidence="1 7">Belongs to the cytochrome P450 family.</text>
</comment>
<dbReference type="SMR" id="A0A1Z1W6S8"/>
<dbReference type="GO" id="GO:0020037">
    <property type="term" value="F:heme binding"/>
    <property type="evidence" value="ECO:0007669"/>
    <property type="project" value="InterPro"/>
</dbReference>
<gene>
    <name evidence="8" type="ORF">SMD44_01493</name>
</gene>
<dbReference type="PROSITE" id="PS00086">
    <property type="entry name" value="CYTOCHROME_P450"/>
    <property type="match status" value="1"/>
</dbReference>
<sequence>MTTQLVDRWGIHPGHLWLRGQRPEHPVQFDEEQKVWNVYGYAEALRILGEPKTFSSNTARLFPVTLDESLGEGDMSQMDPPDHRKIRNLVSQAFTPKLVAGLEPRIEEITRELVDAVSDQDSMELVADVAYPLPVIVIAEMLGVPSSDRHMFKGWADKIIESLSGFAFLNDGEEGENNINDAMAHIRPLLEYLREHANERRKRPRQDLLTHLTQAEVDGERLTDNEVVNIANILLITGHITTTMLLGNTMLCLDGHPEEAARVRADRSLVPTTIEEALRLLSPSAGISRATSTDVELAGQLIPKDQLLLLWLGAANRDGNQFTNPDTFDPARDPNPHFGFGRGIHFCIGAPLARMEGRIALNLLFDRFPTMRTDPDNPPTFFPTPDMIGVNTLPLVMR</sequence>
<proteinExistence type="inferred from homology"/>